<dbReference type="CDD" id="cd01574">
    <property type="entry name" value="PBP1_LacI"/>
    <property type="match status" value="1"/>
</dbReference>
<keyword evidence="3" id="KW-0804">Transcription</keyword>
<dbReference type="PANTHER" id="PTHR30146:SF109">
    <property type="entry name" value="HTH-TYPE TRANSCRIPTIONAL REGULATOR GALS"/>
    <property type="match status" value="1"/>
</dbReference>
<organism evidence="5 6">
    <name type="scientific">Asanoa ishikariensis</name>
    <dbReference type="NCBI Taxonomy" id="137265"/>
    <lineage>
        <taxon>Bacteria</taxon>
        <taxon>Bacillati</taxon>
        <taxon>Actinomycetota</taxon>
        <taxon>Actinomycetes</taxon>
        <taxon>Micromonosporales</taxon>
        <taxon>Micromonosporaceae</taxon>
        <taxon>Asanoa</taxon>
    </lineage>
</organism>
<dbReference type="InterPro" id="IPR028082">
    <property type="entry name" value="Peripla_BP_I"/>
</dbReference>
<dbReference type="Pfam" id="PF13377">
    <property type="entry name" value="Peripla_BP_3"/>
    <property type="match status" value="1"/>
</dbReference>
<keyword evidence="6" id="KW-1185">Reference proteome</keyword>
<dbReference type="PANTHER" id="PTHR30146">
    <property type="entry name" value="LACI-RELATED TRANSCRIPTIONAL REPRESSOR"/>
    <property type="match status" value="1"/>
</dbReference>
<name>A0A1H3L4J2_9ACTN</name>
<dbReference type="SUPFAM" id="SSF47413">
    <property type="entry name" value="lambda repressor-like DNA-binding domains"/>
    <property type="match status" value="1"/>
</dbReference>
<proteinExistence type="predicted"/>
<dbReference type="SUPFAM" id="SSF53822">
    <property type="entry name" value="Periplasmic binding protein-like I"/>
    <property type="match status" value="1"/>
</dbReference>
<dbReference type="InterPro" id="IPR010982">
    <property type="entry name" value="Lambda_DNA-bd_dom_sf"/>
</dbReference>
<dbReference type="Gene3D" id="3.40.50.2300">
    <property type="match status" value="2"/>
</dbReference>
<dbReference type="AlphaFoldDB" id="A0A1H3L4J2"/>
<dbReference type="Proteomes" id="UP000199632">
    <property type="component" value="Unassembled WGS sequence"/>
</dbReference>
<dbReference type="GO" id="GO:0000976">
    <property type="term" value="F:transcription cis-regulatory region binding"/>
    <property type="evidence" value="ECO:0007669"/>
    <property type="project" value="TreeGrafter"/>
</dbReference>
<sequence>MDQPSPPRPAVMIDVARLAGVSHQTVSRVLNGHPSVRDETRERVLTAVRQLNYRPNALARGLAGRRSRVLGVVSFDTILYGPAATLLGVERAARAAGYGVSIVTLEQLDHDGVSDALSALAEQSVAGVVIIAPFTNTAAALRSLPMGIPAVVVEAGASGGLPAISVDQVAGAELAVRHLLELGHETVWHVRGPQNWLEARDREGAWRSTLEAAGRSVPPVIDGDWSARSGYQAGLRLAGDPRVTAVFCANDQQALGLLRAFHERGVRVPDSVSVVGFDDIPEAEFMSPPLTTIRQDFDEVGRRCLAMLLDLLDSPVETPVYPRVTPVLVSRASTGIRQSANANS</sequence>
<evidence type="ECO:0000256" key="1">
    <source>
        <dbReference type="ARBA" id="ARBA00023015"/>
    </source>
</evidence>
<dbReference type="STRING" id="137265.SAMN05421684_0530"/>
<dbReference type="Gene3D" id="1.10.260.40">
    <property type="entry name" value="lambda repressor-like DNA-binding domains"/>
    <property type="match status" value="1"/>
</dbReference>
<evidence type="ECO:0000256" key="2">
    <source>
        <dbReference type="ARBA" id="ARBA00023125"/>
    </source>
</evidence>
<dbReference type="InterPro" id="IPR000843">
    <property type="entry name" value="HTH_LacI"/>
</dbReference>
<keyword evidence="2" id="KW-0238">DNA-binding</keyword>
<reference evidence="6" key="1">
    <citation type="submission" date="2016-10" db="EMBL/GenBank/DDBJ databases">
        <authorList>
            <person name="Varghese N."/>
            <person name="Submissions S."/>
        </authorList>
    </citation>
    <scope>NUCLEOTIDE SEQUENCE [LARGE SCALE GENOMIC DNA]</scope>
    <source>
        <strain evidence="6">DSM 44718</strain>
    </source>
</reference>
<dbReference type="RefSeq" id="WP_090786622.1">
    <property type="nucleotide sequence ID" value="NZ_BOND01000030.1"/>
</dbReference>
<evidence type="ECO:0000313" key="5">
    <source>
        <dbReference type="EMBL" id="SDY59311.1"/>
    </source>
</evidence>
<keyword evidence="1" id="KW-0805">Transcription regulation</keyword>
<dbReference type="Pfam" id="PF00356">
    <property type="entry name" value="LacI"/>
    <property type="match status" value="1"/>
</dbReference>
<dbReference type="GO" id="GO:0003700">
    <property type="term" value="F:DNA-binding transcription factor activity"/>
    <property type="evidence" value="ECO:0007669"/>
    <property type="project" value="TreeGrafter"/>
</dbReference>
<dbReference type="PROSITE" id="PS50932">
    <property type="entry name" value="HTH_LACI_2"/>
    <property type="match status" value="1"/>
</dbReference>
<dbReference type="PROSITE" id="PS00356">
    <property type="entry name" value="HTH_LACI_1"/>
    <property type="match status" value="1"/>
</dbReference>
<accession>A0A1H3L4J2</accession>
<feature type="domain" description="HTH lacI-type" evidence="4">
    <location>
        <begin position="10"/>
        <end position="64"/>
    </location>
</feature>
<evidence type="ECO:0000259" key="4">
    <source>
        <dbReference type="PROSITE" id="PS50932"/>
    </source>
</evidence>
<dbReference type="OrthoDB" id="9785139at2"/>
<evidence type="ECO:0000313" key="6">
    <source>
        <dbReference type="Proteomes" id="UP000199632"/>
    </source>
</evidence>
<dbReference type="CDD" id="cd01392">
    <property type="entry name" value="HTH_LacI"/>
    <property type="match status" value="1"/>
</dbReference>
<gene>
    <name evidence="5" type="ORF">SAMN05421684_0530</name>
</gene>
<dbReference type="EMBL" id="FNQB01000001">
    <property type="protein sequence ID" value="SDY59311.1"/>
    <property type="molecule type" value="Genomic_DNA"/>
</dbReference>
<dbReference type="InterPro" id="IPR046335">
    <property type="entry name" value="LacI/GalR-like_sensor"/>
</dbReference>
<evidence type="ECO:0000256" key="3">
    <source>
        <dbReference type="ARBA" id="ARBA00023163"/>
    </source>
</evidence>
<protein>
    <submittedName>
        <fullName evidence="5">Transcriptional regulator, LacI family</fullName>
    </submittedName>
</protein>
<dbReference type="SMART" id="SM00354">
    <property type="entry name" value="HTH_LACI"/>
    <property type="match status" value="1"/>
</dbReference>